<keyword evidence="6" id="KW-0472">Membrane</keyword>
<feature type="binding site" evidence="6">
    <location>
        <position position="91"/>
    </location>
    <ligand>
        <name>Mg(2+)</name>
        <dbReference type="ChEBI" id="CHEBI:18420"/>
        <label>2</label>
    </ligand>
</feature>
<keyword evidence="9" id="KW-1185">Reference proteome</keyword>
<dbReference type="PROSITE" id="PS00629">
    <property type="entry name" value="IMP_1"/>
    <property type="match status" value="1"/>
</dbReference>
<dbReference type="Gene3D" id="3.40.190.80">
    <property type="match status" value="1"/>
</dbReference>
<gene>
    <name evidence="6" type="primary">cysQ</name>
    <name evidence="8" type="ORF">SAMN04488692_1514</name>
</gene>
<dbReference type="PANTHER" id="PTHR43028">
    <property type="entry name" value="3'(2'),5'-BISPHOSPHATE NUCLEOTIDASE 1"/>
    <property type="match status" value="1"/>
</dbReference>
<dbReference type="FunFam" id="3.30.540.10:FF:000003">
    <property type="entry name" value="Inositol-1-monophosphatase"/>
    <property type="match status" value="1"/>
</dbReference>
<dbReference type="OrthoDB" id="9772456at2"/>
<feature type="binding site" evidence="6">
    <location>
        <position position="73"/>
    </location>
    <ligand>
        <name>Mg(2+)</name>
        <dbReference type="ChEBI" id="CHEBI:18420"/>
        <label>1</label>
    </ligand>
</feature>
<dbReference type="SUPFAM" id="SSF56655">
    <property type="entry name" value="Carbohydrate phosphatase"/>
    <property type="match status" value="1"/>
</dbReference>
<dbReference type="InterPro" id="IPR000760">
    <property type="entry name" value="Inositol_monophosphatase-like"/>
</dbReference>
<comment type="function">
    <text evidence="6">Converts adenosine-3',5'-bisphosphate (PAP) to AMP.</text>
</comment>
<dbReference type="NCBIfam" id="TIGR01331">
    <property type="entry name" value="bisphos_cysQ"/>
    <property type="match status" value="1"/>
</dbReference>
<keyword evidence="5 6" id="KW-0460">Magnesium</keyword>
<protein>
    <recommendedName>
        <fullName evidence="6">3'(2'),5'-bisphosphate nucleotidase CysQ</fullName>
        <ecNumber evidence="6">3.1.3.7</ecNumber>
    </recommendedName>
    <alternativeName>
        <fullName evidence="6">3'(2'),5-bisphosphonucleoside 3'(2')-phosphohydrolase</fullName>
    </alternativeName>
    <alternativeName>
        <fullName evidence="6">3'-phosphoadenosine 5'-phosphate phosphatase</fullName>
        <shortName evidence="6">PAP phosphatase</shortName>
    </alternativeName>
</protein>
<feature type="binding site" evidence="6">
    <location>
        <position position="93"/>
    </location>
    <ligand>
        <name>Mg(2+)</name>
        <dbReference type="ChEBI" id="CHEBI:18420"/>
        <label>1</label>
    </ligand>
</feature>
<evidence type="ECO:0000256" key="7">
    <source>
        <dbReference type="PIRSR" id="PIRSR600760-2"/>
    </source>
</evidence>
<dbReference type="PRINTS" id="PR00377">
    <property type="entry name" value="IMPHPHTASES"/>
</dbReference>
<dbReference type="GO" id="GO:0050427">
    <property type="term" value="P:3'-phosphoadenosine 5'-phosphosulfate metabolic process"/>
    <property type="evidence" value="ECO:0007669"/>
    <property type="project" value="TreeGrafter"/>
</dbReference>
<feature type="binding site" evidence="7">
    <location>
        <position position="91"/>
    </location>
    <ligand>
        <name>Mg(2+)</name>
        <dbReference type="ChEBI" id="CHEBI:18420"/>
        <label>1</label>
        <note>catalytic</note>
    </ligand>
</feature>
<comment type="catalytic activity">
    <reaction evidence="1 6">
        <text>adenosine 3',5'-bisphosphate + H2O = AMP + phosphate</text>
        <dbReference type="Rhea" id="RHEA:10040"/>
        <dbReference type="ChEBI" id="CHEBI:15377"/>
        <dbReference type="ChEBI" id="CHEBI:43474"/>
        <dbReference type="ChEBI" id="CHEBI:58343"/>
        <dbReference type="ChEBI" id="CHEBI:456215"/>
        <dbReference type="EC" id="3.1.3.7"/>
    </reaction>
</comment>
<dbReference type="GO" id="GO:0005886">
    <property type="term" value="C:plasma membrane"/>
    <property type="evidence" value="ECO:0007669"/>
    <property type="project" value="UniProtKB-SubCell"/>
</dbReference>
<keyword evidence="3 6" id="KW-0479">Metal-binding</keyword>
<feature type="binding site" evidence="6">
    <location>
        <position position="218"/>
    </location>
    <ligand>
        <name>substrate</name>
    </ligand>
</feature>
<dbReference type="InterPro" id="IPR020583">
    <property type="entry name" value="Inositol_monoP_metal-BS"/>
</dbReference>
<dbReference type="InterPro" id="IPR006240">
    <property type="entry name" value="CysQ"/>
</dbReference>
<dbReference type="Proteomes" id="UP000199476">
    <property type="component" value="Unassembled WGS sequence"/>
</dbReference>
<dbReference type="GO" id="GO:0000287">
    <property type="term" value="F:magnesium ion binding"/>
    <property type="evidence" value="ECO:0007669"/>
    <property type="project" value="UniProtKB-UniRule"/>
</dbReference>
<feature type="binding site" evidence="6">
    <location>
        <begin position="93"/>
        <end position="96"/>
    </location>
    <ligand>
        <name>substrate</name>
    </ligand>
</feature>
<feature type="binding site" evidence="7">
    <location>
        <position position="73"/>
    </location>
    <ligand>
        <name>Mg(2+)</name>
        <dbReference type="ChEBI" id="CHEBI:18420"/>
        <label>1</label>
        <note>catalytic</note>
    </ligand>
</feature>
<comment type="similarity">
    <text evidence="6">Belongs to the inositol monophosphatase superfamily. CysQ family.</text>
</comment>
<feature type="binding site" evidence="7">
    <location>
        <position position="94"/>
    </location>
    <ligand>
        <name>Mg(2+)</name>
        <dbReference type="ChEBI" id="CHEBI:18420"/>
        <label>1</label>
        <note>catalytic</note>
    </ligand>
</feature>
<feature type="binding site" evidence="6">
    <location>
        <position position="218"/>
    </location>
    <ligand>
        <name>Mg(2+)</name>
        <dbReference type="ChEBI" id="CHEBI:18420"/>
        <label>2</label>
    </ligand>
</feature>
<proteinExistence type="inferred from homology"/>
<evidence type="ECO:0000256" key="5">
    <source>
        <dbReference type="ARBA" id="ARBA00022842"/>
    </source>
</evidence>
<feature type="binding site" evidence="6">
    <location>
        <position position="91"/>
    </location>
    <ligand>
        <name>Mg(2+)</name>
        <dbReference type="ChEBI" id="CHEBI:18420"/>
        <label>1</label>
    </ligand>
</feature>
<organism evidence="8 9">
    <name type="scientific">Halarsenatibacter silvermanii</name>
    <dbReference type="NCBI Taxonomy" id="321763"/>
    <lineage>
        <taxon>Bacteria</taxon>
        <taxon>Bacillati</taxon>
        <taxon>Bacillota</taxon>
        <taxon>Clostridia</taxon>
        <taxon>Halanaerobiales</taxon>
        <taxon>Halarsenatibacteraceae</taxon>
        <taxon>Halarsenatibacter</taxon>
    </lineage>
</organism>
<evidence type="ECO:0000313" key="9">
    <source>
        <dbReference type="Proteomes" id="UP000199476"/>
    </source>
</evidence>
<dbReference type="PANTHER" id="PTHR43028:SF5">
    <property type="entry name" value="3'(2'),5'-BISPHOSPHATE NUCLEOTIDASE 1"/>
    <property type="match status" value="1"/>
</dbReference>
<dbReference type="GO" id="GO:0000103">
    <property type="term" value="P:sulfate assimilation"/>
    <property type="evidence" value="ECO:0007669"/>
    <property type="project" value="TreeGrafter"/>
</dbReference>
<sequence length="269" mass="30589">MNKSQGKLADELRAAIIAGREASQEIMAVYEKNDFAVDYKEDDSPLTEADRRANEVIVKSLQKKFPRYAILAEESSDDKTRLDKDWCWIIDPLDGTKEFVKRNGEFTVNIALVYRQKPVLGVINVPVTGELYYAAKGRGARYRPEKETACREIAVSDKVDDLRAVKSRSHASEELNQLLNNTARITEVKERGSSLKGCLIARGEAEIYYRFNPTMEWDVAAMDCIIREAGGIMRNLKTGERMKYNRENSVNEDGFYVVNREENALNTSE</sequence>
<evidence type="ECO:0000256" key="3">
    <source>
        <dbReference type="ARBA" id="ARBA00022723"/>
    </source>
</evidence>
<comment type="subcellular location">
    <subcellularLocation>
        <location evidence="6">Cell membrane</location>
        <topology evidence="6">Peripheral membrane protein</topology>
        <orientation evidence="6">Cytoplasmic side</orientation>
    </subcellularLocation>
</comment>
<feature type="binding site" evidence="7">
    <location>
        <position position="218"/>
    </location>
    <ligand>
        <name>Mg(2+)</name>
        <dbReference type="ChEBI" id="CHEBI:18420"/>
        <label>1</label>
        <note>catalytic</note>
    </ligand>
</feature>
<dbReference type="CDD" id="cd01638">
    <property type="entry name" value="CysQ"/>
    <property type="match status" value="1"/>
</dbReference>
<name>A0A1G9TXM9_9FIRM</name>
<dbReference type="GO" id="GO:0008441">
    <property type="term" value="F:3'(2'),5'-bisphosphate nucleotidase activity"/>
    <property type="evidence" value="ECO:0007669"/>
    <property type="project" value="UniProtKB-UniRule"/>
</dbReference>
<dbReference type="STRING" id="321763.SAMN04488692_1514"/>
<dbReference type="EC" id="3.1.3.7" evidence="6"/>
<dbReference type="EMBL" id="FNGO01000051">
    <property type="protein sequence ID" value="SDM52520.1"/>
    <property type="molecule type" value="Genomic_DNA"/>
</dbReference>
<dbReference type="Gene3D" id="3.30.540.10">
    <property type="entry name" value="Fructose-1,6-Bisphosphatase, subunit A, domain 1"/>
    <property type="match status" value="1"/>
</dbReference>
<feature type="binding site" evidence="6">
    <location>
        <position position="73"/>
    </location>
    <ligand>
        <name>substrate</name>
    </ligand>
</feature>
<dbReference type="InterPro" id="IPR050725">
    <property type="entry name" value="CysQ/Inositol_MonoPase"/>
</dbReference>
<reference evidence="8 9" key="1">
    <citation type="submission" date="2016-10" db="EMBL/GenBank/DDBJ databases">
        <authorList>
            <person name="de Groot N.N."/>
        </authorList>
    </citation>
    <scope>NUCLEOTIDE SEQUENCE [LARGE SCALE GENOMIC DNA]</scope>
    <source>
        <strain evidence="8 9">SLAS-1</strain>
    </source>
</reference>
<evidence type="ECO:0000256" key="1">
    <source>
        <dbReference type="ARBA" id="ARBA00001625"/>
    </source>
</evidence>
<feature type="binding site" evidence="6">
    <location>
        <position position="94"/>
    </location>
    <ligand>
        <name>Mg(2+)</name>
        <dbReference type="ChEBI" id="CHEBI:18420"/>
        <label>2</label>
    </ligand>
</feature>
<comment type="cofactor">
    <cofactor evidence="2 6 7">
        <name>Mg(2+)</name>
        <dbReference type="ChEBI" id="CHEBI:18420"/>
    </cofactor>
</comment>
<dbReference type="Pfam" id="PF00459">
    <property type="entry name" value="Inositol_P"/>
    <property type="match status" value="1"/>
</dbReference>
<dbReference type="HAMAP" id="MF_02095">
    <property type="entry name" value="CysQ"/>
    <property type="match status" value="1"/>
</dbReference>
<accession>A0A1G9TXM9</accession>
<evidence type="ECO:0000256" key="2">
    <source>
        <dbReference type="ARBA" id="ARBA00001946"/>
    </source>
</evidence>
<keyword evidence="6" id="KW-1003">Cell membrane</keyword>
<dbReference type="AlphaFoldDB" id="A0A1G9TXM9"/>
<evidence type="ECO:0000313" key="8">
    <source>
        <dbReference type="EMBL" id="SDM52520.1"/>
    </source>
</evidence>
<evidence type="ECO:0000256" key="6">
    <source>
        <dbReference type="HAMAP-Rule" id="MF_02095"/>
    </source>
</evidence>
<feature type="binding site" evidence="7">
    <location>
        <position position="93"/>
    </location>
    <ligand>
        <name>Mg(2+)</name>
        <dbReference type="ChEBI" id="CHEBI:18420"/>
        <label>2</label>
    </ligand>
</feature>
<evidence type="ECO:0000256" key="4">
    <source>
        <dbReference type="ARBA" id="ARBA00022801"/>
    </source>
</evidence>
<keyword evidence="4 6" id="KW-0378">Hydrolase</keyword>